<evidence type="ECO:0000313" key="2">
    <source>
        <dbReference type="Proteomes" id="UP000192936"/>
    </source>
</evidence>
<organism evidence="1 2">
    <name type="scientific">Azospirillum oryzae</name>
    <dbReference type="NCBI Taxonomy" id="286727"/>
    <lineage>
        <taxon>Bacteria</taxon>
        <taxon>Pseudomonadati</taxon>
        <taxon>Pseudomonadota</taxon>
        <taxon>Alphaproteobacteria</taxon>
        <taxon>Rhodospirillales</taxon>
        <taxon>Azospirillaceae</taxon>
        <taxon>Azospirillum</taxon>
    </lineage>
</organism>
<accession>A0A1X7EU61</accession>
<dbReference type="AlphaFoldDB" id="A0A1X7EU61"/>
<sequence>MGPRVLCNDEPRSELLSFWASVLNGRPCEVAQASDNLGERLAAMRVGFNSAAGRVLFREDGRQFMAAAVSVKEWGIEDGPGMLRSIMQIPGRVEVLSHAVGFAQDTLVGALDLDRKQVALFYKSGAAGQDFATAIEKVASDEDSFLKYQLTVFVYGETEDELEYLLGVVRSIVKSCGHEAATEAGAIEYFGVAGFLRCVFSRDRGGCPLKTWLG</sequence>
<dbReference type="EMBL" id="FXAK01000003">
    <property type="protein sequence ID" value="SMF40000.1"/>
    <property type="molecule type" value="Genomic_DNA"/>
</dbReference>
<evidence type="ECO:0000313" key="1">
    <source>
        <dbReference type="EMBL" id="SMF40000.1"/>
    </source>
</evidence>
<dbReference type="Proteomes" id="UP000192936">
    <property type="component" value="Unassembled WGS sequence"/>
</dbReference>
<name>A0A1X7EU61_9PROT</name>
<gene>
    <name evidence="1" type="ORF">SAMN02982917_2025</name>
</gene>
<protein>
    <submittedName>
        <fullName evidence="1">CagE, TrbE, VirB family, component of type IV transporter system</fullName>
    </submittedName>
</protein>
<reference evidence="1 2" key="1">
    <citation type="submission" date="2017-04" db="EMBL/GenBank/DDBJ databases">
        <authorList>
            <person name="Afonso C.L."/>
            <person name="Miller P.J."/>
            <person name="Scott M.A."/>
            <person name="Spackman E."/>
            <person name="Goraichik I."/>
            <person name="Dimitrov K.M."/>
            <person name="Suarez D.L."/>
            <person name="Swayne D.E."/>
        </authorList>
    </citation>
    <scope>NUCLEOTIDE SEQUENCE [LARGE SCALE GENOMIC DNA]</scope>
    <source>
        <strain evidence="1 2">A2P</strain>
    </source>
</reference>
<proteinExistence type="predicted"/>